<evidence type="ECO:0000313" key="1">
    <source>
        <dbReference type="EMBL" id="KAI0050942.1"/>
    </source>
</evidence>
<keyword evidence="1" id="KW-0645">Protease</keyword>
<keyword evidence="2" id="KW-1185">Reference proteome</keyword>
<name>A0ACB8S491_9AGAM</name>
<dbReference type="Proteomes" id="UP000814033">
    <property type="component" value="Unassembled WGS sequence"/>
</dbReference>
<sequence>MRYESLPSGLIALSILCANDALAAVAPHAVRASELHIPLMRRAPTQRTDAEWGLWAKHQRAILAAKYSGASPARKRASGYNLIVNENADSSYYGSLAVGTPPVAYSVILDTGSSDLWLAGSSCTSGCDGITTFASTSSSSFQNKTQAFSITYGSGKASGVLGQDVVQMAGFEVNNQIFGVCDTVSSGLLNAPVAGLMGLAWQSIAASGATPFWQTLYQGSVLDQPLMAFQLTRFQNVSNAQVLEPGGTFTLGNVNSSLYTGDIDYQNVPSNAVAYWTLPLTALAVNGNALTLPSGSGAYAAIDTGTTLVGGPADQISALFAQIPGSAPGSGNYQGYYTYPCTTNVTVTLAFGGQTWAIAPEDFALTKLASGACLGAFFEFQSAASAAPAWIVGDTFLKNVYAVFRASPVSVGFAALSADAAAVAADGVPTATVGAVSASVTGSGRSHANAGVQRRTGAQARWVVGGVVLGLVML</sequence>
<comment type="caution">
    <text evidence="1">The sequence shown here is derived from an EMBL/GenBank/DDBJ whole genome shotgun (WGS) entry which is preliminary data.</text>
</comment>
<dbReference type="EMBL" id="MU275856">
    <property type="protein sequence ID" value="KAI0050942.1"/>
    <property type="molecule type" value="Genomic_DNA"/>
</dbReference>
<reference evidence="1" key="1">
    <citation type="submission" date="2021-02" db="EMBL/GenBank/DDBJ databases">
        <authorList>
            <consortium name="DOE Joint Genome Institute"/>
            <person name="Ahrendt S."/>
            <person name="Looney B.P."/>
            <person name="Miyauchi S."/>
            <person name="Morin E."/>
            <person name="Drula E."/>
            <person name="Courty P.E."/>
            <person name="Chicoki N."/>
            <person name="Fauchery L."/>
            <person name="Kohler A."/>
            <person name="Kuo A."/>
            <person name="Labutti K."/>
            <person name="Pangilinan J."/>
            <person name="Lipzen A."/>
            <person name="Riley R."/>
            <person name="Andreopoulos W."/>
            <person name="He G."/>
            <person name="Johnson J."/>
            <person name="Barry K.W."/>
            <person name="Grigoriev I.V."/>
            <person name="Nagy L."/>
            <person name="Hibbett D."/>
            <person name="Henrissat B."/>
            <person name="Matheny P.B."/>
            <person name="Labbe J."/>
            <person name="Martin F."/>
        </authorList>
    </citation>
    <scope>NUCLEOTIDE SEQUENCE</scope>
    <source>
        <strain evidence="1">FP105234-sp</strain>
    </source>
</reference>
<protein>
    <submittedName>
        <fullName evidence="1">Acid protease</fullName>
    </submittedName>
</protein>
<proteinExistence type="predicted"/>
<evidence type="ECO:0000313" key="2">
    <source>
        <dbReference type="Proteomes" id="UP000814033"/>
    </source>
</evidence>
<accession>A0ACB8S491</accession>
<gene>
    <name evidence="1" type="ORF">FA95DRAFT_1554977</name>
</gene>
<reference evidence="1" key="2">
    <citation type="journal article" date="2022" name="New Phytol.">
        <title>Evolutionary transition to the ectomycorrhizal habit in the genomes of a hyperdiverse lineage of mushroom-forming fungi.</title>
        <authorList>
            <person name="Looney B."/>
            <person name="Miyauchi S."/>
            <person name="Morin E."/>
            <person name="Drula E."/>
            <person name="Courty P.E."/>
            <person name="Kohler A."/>
            <person name="Kuo A."/>
            <person name="LaButti K."/>
            <person name="Pangilinan J."/>
            <person name="Lipzen A."/>
            <person name="Riley R."/>
            <person name="Andreopoulos W."/>
            <person name="He G."/>
            <person name="Johnson J."/>
            <person name="Nolan M."/>
            <person name="Tritt A."/>
            <person name="Barry K.W."/>
            <person name="Grigoriev I.V."/>
            <person name="Nagy L.G."/>
            <person name="Hibbett D."/>
            <person name="Henrissat B."/>
            <person name="Matheny P.B."/>
            <person name="Labbe J."/>
            <person name="Martin F.M."/>
        </authorList>
    </citation>
    <scope>NUCLEOTIDE SEQUENCE</scope>
    <source>
        <strain evidence="1">FP105234-sp</strain>
    </source>
</reference>
<organism evidence="1 2">
    <name type="scientific">Auriscalpium vulgare</name>
    <dbReference type="NCBI Taxonomy" id="40419"/>
    <lineage>
        <taxon>Eukaryota</taxon>
        <taxon>Fungi</taxon>
        <taxon>Dikarya</taxon>
        <taxon>Basidiomycota</taxon>
        <taxon>Agaricomycotina</taxon>
        <taxon>Agaricomycetes</taxon>
        <taxon>Russulales</taxon>
        <taxon>Auriscalpiaceae</taxon>
        <taxon>Auriscalpium</taxon>
    </lineage>
</organism>
<keyword evidence="1" id="KW-0378">Hydrolase</keyword>